<comment type="caution">
    <text evidence="2">The sequence shown here is derived from an EMBL/GenBank/DDBJ whole genome shotgun (WGS) entry which is preliminary data.</text>
</comment>
<name>A0AA38IJI4_9CUCU</name>
<keyword evidence="3" id="KW-1185">Reference proteome</keyword>
<gene>
    <name evidence="2" type="ORF">Zmor_014362</name>
</gene>
<dbReference type="InterPro" id="IPR000477">
    <property type="entry name" value="RT_dom"/>
</dbReference>
<evidence type="ECO:0000259" key="1">
    <source>
        <dbReference type="PROSITE" id="PS50878"/>
    </source>
</evidence>
<dbReference type="GO" id="GO:0003824">
    <property type="term" value="F:catalytic activity"/>
    <property type="evidence" value="ECO:0007669"/>
    <property type="project" value="InterPro"/>
</dbReference>
<accession>A0AA38IJI4</accession>
<dbReference type="GO" id="GO:0071897">
    <property type="term" value="P:DNA biosynthetic process"/>
    <property type="evidence" value="ECO:0007669"/>
    <property type="project" value="UniProtKB-ARBA"/>
</dbReference>
<dbReference type="PANTHER" id="PTHR33332">
    <property type="entry name" value="REVERSE TRANSCRIPTASE DOMAIN-CONTAINING PROTEIN"/>
    <property type="match status" value="1"/>
</dbReference>
<dbReference type="InterPro" id="IPR005135">
    <property type="entry name" value="Endo/exonuclease/phosphatase"/>
</dbReference>
<dbReference type="Gene3D" id="3.60.10.10">
    <property type="entry name" value="Endonuclease/exonuclease/phosphatase"/>
    <property type="match status" value="1"/>
</dbReference>
<dbReference type="Pfam" id="PF00078">
    <property type="entry name" value="RVT_1"/>
    <property type="match status" value="1"/>
</dbReference>
<evidence type="ECO:0000313" key="3">
    <source>
        <dbReference type="Proteomes" id="UP001168821"/>
    </source>
</evidence>
<dbReference type="SUPFAM" id="SSF56672">
    <property type="entry name" value="DNA/RNA polymerases"/>
    <property type="match status" value="1"/>
</dbReference>
<feature type="domain" description="Reverse transcriptase" evidence="1">
    <location>
        <begin position="444"/>
        <end position="706"/>
    </location>
</feature>
<dbReference type="PRINTS" id="PR01345">
    <property type="entry name" value="CERVTRCPTASE"/>
</dbReference>
<dbReference type="Pfam" id="PF14529">
    <property type="entry name" value="Exo_endo_phos_2"/>
    <property type="match status" value="1"/>
</dbReference>
<dbReference type="Proteomes" id="UP001168821">
    <property type="component" value="Unassembled WGS sequence"/>
</dbReference>
<organism evidence="2 3">
    <name type="scientific">Zophobas morio</name>
    <dbReference type="NCBI Taxonomy" id="2755281"/>
    <lineage>
        <taxon>Eukaryota</taxon>
        <taxon>Metazoa</taxon>
        <taxon>Ecdysozoa</taxon>
        <taxon>Arthropoda</taxon>
        <taxon>Hexapoda</taxon>
        <taxon>Insecta</taxon>
        <taxon>Pterygota</taxon>
        <taxon>Neoptera</taxon>
        <taxon>Endopterygota</taxon>
        <taxon>Coleoptera</taxon>
        <taxon>Polyphaga</taxon>
        <taxon>Cucujiformia</taxon>
        <taxon>Tenebrionidae</taxon>
        <taxon>Zophobas</taxon>
    </lineage>
</organism>
<dbReference type="AlphaFoldDB" id="A0AA38IJI4"/>
<dbReference type="PROSITE" id="PS50878">
    <property type="entry name" value="RT_POL"/>
    <property type="match status" value="1"/>
</dbReference>
<sequence length="891" mass="102027">MAISESWLNNSVDSSVINLPDYDIYRSDRKGRGGGVCILLNKTDFQNFRISEIAHNVISSTIECLFLCVASKEASFHIGCIYRAPNSSLLDDKILINELSALSTRYSDLIVCGDFNFSDISWPLSHIPEGNNSSSLFSEMYLNTNYYQLVEEPTRFRLGDTPSLLDLILINDDSLLSDINVSSPIGKSDHAVIETIIQITASPPQNINEPIKVINYNEVSIFLNNLKWDEFYSISDVHVLWNIFKNTLHNVIASNSKMRYQRMNKMKPWINGELLKRIKYKRKLWRTYKTTKNSDDFKTHRVFSNKLIDDLNKSRQIYENAVVNKGPKAVYKYTKRQLCAKVSRPVVKNSCGQFCNSNFESANEFAKFFENTYSSENLSDISKSSLKECISSHLDTVEISETVVYHELLTLSENSAPGPDNISPSFLKRYALQLAAPLAHIMLQSLLSSSLPSDWLISSVTPIFKKGDKTDCSNYRPISLTAVCCKVMERIICKQLVDFTMKTDIIPTTQHGFLPGRSTVTCLLSSLDKWTKEIDRGNSVDVIYFDFQKAFDKVPHRRLIHKLNEAGIGSHLLEWISAFLSDRQFYVRIGDSFSDTYAVKSGVPQGSVLGPVLFAIYISDLSRLLKSNHTFYADDLKIFSDPSSNYDILTDDIKTVLQWYEICLIPVNRQKCAVLHLGGKNPCLPYQIEGELLREVEKYVDLGVTIQNDLKWAEHISVIVKKANSLIFLLSKCFQTLTKDSFLILYKSHVRPLLEYAAVIWCPYLQKDIALLERTQRRATKMVKSIRDLPYSQRLQELSLNSLSERRLRNDIVWTFKILKGYLKIDLSTLFHISCEDRLRGHRLKLKHEKYKSRSREHFLNNRVFNAWNALPANIIDSESVNIFKSKLLLV</sequence>
<dbReference type="SUPFAM" id="SSF56219">
    <property type="entry name" value="DNase I-like"/>
    <property type="match status" value="1"/>
</dbReference>
<protein>
    <recommendedName>
        <fullName evidence="1">Reverse transcriptase domain-containing protein</fullName>
    </recommendedName>
</protein>
<evidence type="ECO:0000313" key="2">
    <source>
        <dbReference type="EMBL" id="KAJ3655226.1"/>
    </source>
</evidence>
<dbReference type="InterPro" id="IPR036691">
    <property type="entry name" value="Endo/exonu/phosph_ase_sf"/>
</dbReference>
<proteinExistence type="predicted"/>
<dbReference type="CDD" id="cd01650">
    <property type="entry name" value="RT_nLTR_like"/>
    <property type="match status" value="1"/>
</dbReference>
<dbReference type="InterPro" id="IPR043502">
    <property type="entry name" value="DNA/RNA_pol_sf"/>
</dbReference>
<reference evidence="2" key="1">
    <citation type="journal article" date="2023" name="G3 (Bethesda)">
        <title>Whole genome assemblies of Zophobas morio and Tenebrio molitor.</title>
        <authorList>
            <person name="Kaur S."/>
            <person name="Stinson S.A."/>
            <person name="diCenzo G.C."/>
        </authorList>
    </citation>
    <scope>NUCLEOTIDE SEQUENCE</scope>
    <source>
        <strain evidence="2">QUZm001</strain>
    </source>
</reference>
<dbReference type="EMBL" id="JALNTZ010000004">
    <property type="protein sequence ID" value="KAJ3655226.1"/>
    <property type="molecule type" value="Genomic_DNA"/>
</dbReference>